<gene>
    <name evidence="1" type="ORF">VNO77_34293</name>
</gene>
<name>A0AAN9PZN6_CANGL</name>
<dbReference type="EMBL" id="JAYMYQ010000008">
    <property type="protein sequence ID" value="KAK7315724.1"/>
    <property type="molecule type" value="Genomic_DNA"/>
</dbReference>
<protein>
    <submittedName>
        <fullName evidence="1">Uncharacterized protein</fullName>
    </submittedName>
</protein>
<evidence type="ECO:0000313" key="1">
    <source>
        <dbReference type="EMBL" id="KAK7315724.1"/>
    </source>
</evidence>
<evidence type="ECO:0000313" key="2">
    <source>
        <dbReference type="Proteomes" id="UP001367508"/>
    </source>
</evidence>
<dbReference type="AlphaFoldDB" id="A0AAN9PZN6"/>
<comment type="caution">
    <text evidence="1">The sequence shown here is derived from an EMBL/GenBank/DDBJ whole genome shotgun (WGS) entry which is preliminary data.</text>
</comment>
<accession>A0AAN9PZN6</accession>
<proteinExistence type="predicted"/>
<keyword evidence="2" id="KW-1185">Reference proteome</keyword>
<dbReference type="Proteomes" id="UP001367508">
    <property type="component" value="Unassembled WGS sequence"/>
</dbReference>
<reference evidence="1 2" key="1">
    <citation type="submission" date="2024-01" db="EMBL/GenBank/DDBJ databases">
        <title>The genomes of 5 underutilized Papilionoideae crops provide insights into root nodulation and disease resistanc.</title>
        <authorList>
            <person name="Jiang F."/>
        </authorList>
    </citation>
    <scope>NUCLEOTIDE SEQUENCE [LARGE SCALE GENOMIC DNA]</scope>
    <source>
        <strain evidence="1">LVBAO_FW01</strain>
        <tissue evidence="1">Leaves</tissue>
    </source>
</reference>
<sequence>MDPMGSISHCLHYHPINELEPFFESVGLNPSKCYSNHIGEIIASNSCILIGDANIQFVKVVEKLNNVVAKNGDWSEGLLLNWGLLQFEPYVPFFVLAF</sequence>
<organism evidence="1 2">
    <name type="scientific">Canavalia gladiata</name>
    <name type="common">Sword bean</name>
    <name type="synonym">Dolichos gladiatus</name>
    <dbReference type="NCBI Taxonomy" id="3824"/>
    <lineage>
        <taxon>Eukaryota</taxon>
        <taxon>Viridiplantae</taxon>
        <taxon>Streptophyta</taxon>
        <taxon>Embryophyta</taxon>
        <taxon>Tracheophyta</taxon>
        <taxon>Spermatophyta</taxon>
        <taxon>Magnoliopsida</taxon>
        <taxon>eudicotyledons</taxon>
        <taxon>Gunneridae</taxon>
        <taxon>Pentapetalae</taxon>
        <taxon>rosids</taxon>
        <taxon>fabids</taxon>
        <taxon>Fabales</taxon>
        <taxon>Fabaceae</taxon>
        <taxon>Papilionoideae</taxon>
        <taxon>50 kb inversion clade</taxon>
        <taxon>NPAAA clade</taxon>
        <taxon>indigoferoid/millettioid clade</taxon>
        <taxon>Phaseoleae</taxon>
        <taxon>Canavalia</taxon>
    </lineage>
</organism>